<evidence type="ECO:0000256" key="1">
    <source>
        <dbReference type="ARBA" id="ARBA00022723"/>
    </source>
</evidence>
<dbReference type="Ensembl" id="ENSAZOT00000015300.1">
    <property type="protein sequence ID" value="ENSAZOP00000014241.1"/>
    <property type="gene ID" value="ENSAZOG00000009168.1"/>
</dbReference>
<evidence type="ECO:0000313" key="5">
    <source>
        <dbReference type="Ensembl" id="ENSAZOP00000014241.1"/>
    </source>
</evidence>
<dbReference type="InterPro" id="IPR034325">
    <property type="entry name" value="S-100_dom"/>
</dbReference>
<dbReference type="AlphaFoldDB" id="A0A8B9UXB2"/>
<evidence type="ECO:0000256" key="3">
    <source>
        <dbReference type="SAM" id="MobiDB-lite"/>
    </source>
</evidence>
<dbReference type="InterPro" id="IPR002048">
    <property type="entry name" value="EF_hand_dom"/>
</dbReference>
<feature type="compositionally biased region" description="Basic and acidic residues" evidence="3">
    <location>
        <begin position="192"/>
        <end position="383"/>
    </location>
</feature>
<dbReference type="SUPFAM" id="SSF47473">
    <property type="entry name" value="EF-hand"/>
    <property type="match status" value="1"/>
</dbReference>
<dbReference type="GO" id="GO:0001533">
    <property type="term" value="C:cornified envelope"/>
    <property type="evidence" value="ECO:0007669"/>
    <property type="project" value="TreeGrafter"/>
</dbReference>
<reference evidence="5" key="1">
    <citation type="submission" date="2025-08" db="UniProtKB">
        <authorList>
            <consortium name="Ensembl"/>
        </authorList>
    </citation>
    <scope>IDENTIFICATION</scope>
</reference>
<dbReference type="Pfam" id="PF01023">
    <property type="entry name" value="S_100"/>
    <property type="match status" value="1"/>
</dbReference>
<feature type="region of interest" description="Disordered" evidence="3">
    <location>
        <begin position="145"/>
        <end position="536"/>
    </location>
</feature>
<accession>A0A8B9UXB2</accession>
<name>A0A8B9UXB2_9AVES</name>
<dbReference type="Gene3D" id="1.10.238.10">
    <property type="entry name" value="EF-hand"/>
    <property type="match status" value="1"/>
</dbReference>
<feature type="compositionally biased region" description="Polar residues" evidence="3">
    <location>
        <begin position="445"/>
        <end position="455"/>
    </location>
</feature>
<dbReference type="GO" id="GO:0005509">
    <property type="term" value="F:calcium ion binding"/>
    <property type="evidence" value="ECO:0007669"/>
    <property type="project" value="InterPro"/>
</dbReference>
<feature type="compositionally biased region" description="Polar residues" evidence="3">
    <location>
        <begin position="171"/>
        <end position="186"/>
    </location>
</feature>
<dbReference type="Proteomes" id="UP000694549">
    <property type="component" value="Unplaced"/>
</dbReference>
<protein>
    <recommendedName>
        <fullName evidence="4">EF-hand domain-containing protein</fullName>
    </recommendedName>
</protein>
<dbReference type="InterPro" id="IPR011992">
    <property type="entry name" value="EF-hand-dom_pair"/>
</dbReference>
<proteinExistence type="predicted"/>
<evidence type="ECO:0000256" key="2">
    <source>
        <dbReference type="ARBA" id="ARBA00022837"/>
    </source>
</evidence>
<dbReference type="PANTHER" id="PTHR14054">
    <property type="entry name" value="REPETIN"/>
    <property type="match status" value="1"/>
</dbReference>
<dbReference type="GO" id="GO:0046914">
    <property type="term" value="F:transition metal ion binding"/>
    <property type="evidence" value="ECO:0007669"/>
    <property type="project" value="InterPro"/>
</dbReference>
<dbReference type="CDD" id="cd00213">
    <property type="entry name" value="S-100"/>
    <property type="match status" value="1"/>
</dbReference>
<dbReference type="PROSITE" id="PS00018">
    <property type="entry name" value="EF_HAND_1"/>
    <property type="match status" value="1"/>
</dbReference>
<reference evidence="5" key="2">
    <citation type="submission" date="2025-09" db="UniProtKB">
        <authorList>
            <consortium name="Ensembl"/>
        </authorList>
    </citation>
    <scope>IDENTIFICATION</scope>
</reference>
<keyword evidence="6" id="KW-1185">Reference proteome</keyword>
<dbReference type="SMART" id="SM01394">
    <property type="entry name" value="S_100"/>
    <property type="match status" value="1"/>
</dbReference>
<dbReference type="InterPro" id="IPR013787">
    <property type="entry name" value="S100_Ca-bd_sub"/>
</dbReference>
<evidence type="ECO:0000313" key="6">
    <source>
        <dbReference type="Proteomes" id="UP000694549"/>
    </source>
</evidence>
<sequence>MRHPADGVSPLRGAGRDFRLYIRLLRAGPRQIALPRPALLLLPRLPQLCGEMAQLQENINGIIAVFYNYARKDGDCSALSKGELRQLIEQEFADVIVNPHDPNTIEKVLRFLDEDSNGKVEFSEFLSLVFRVAKACYRQLEQCQAPEDGQETTVQEKAGGVPEPRVAGTAAPQQQDPEQRVSNQVQEGAATKQDRDTQHTQKAETPKKDQNTNQDTKKGETPKKEQDTNQDTKKGETPKKEQDTNQDTKKGETPKKEQDTNQDTKKGETPKKEQDTKKGETPKKDHNTNQDTKKGETPKKDHNTNQDTKKGETPKKDHNTNQDTKKGETPKKEQDTNQDTKKGETPKKGQDTNQDTKKGETPKKGQGTHQDDKTKAPERDPKSGEILYTETPEQDGNTHKAAKQNPISHQAQETKASNPNHSPETKPAEQNPSCSSGTPGKDTNKTQVCETSRQDPNPGETQKLLPPGWGGSPHPDPKPWGTPDNQAQPPFPKPKVQDNSGAEAQPFLGQQQQGSHGKGQHPGEQQHLQPQWPPQQ</sequence>
<feature type="compositionally biased region" description="Polar residues" evidence="3">
    <location>
        <begin position="405"/>
        <end position="438"/>
    </location>
</feature>
<dbReference type="PROSITE" id="PS50222">
    <property type="entry name" value="EF_HAND_2"/>
    <property type="match status" value="1"/>
</dbReference>
<organism evidence="5 6">
    <name type="scientific">Anas zonorhyncha</name>
    <name type="common">Eastern spot-billed duck</name>
    <dbReference type="NCBI Taxonomy" id="75864"/>
    <lineage>
        <taxon>Eukaryota</taxon>
        <taxon>Metazoa</taxon>
        <taxon>Chordata</taxon>
        <taxon>Craniata</taxon>
        <taxon>Vertebrata</taxon>
        <taxon>Euteleostomi</taxon>
        <taxon>Archelosauria</taxon>
        <taxon>Archosauria</taxon>
        <taxon>Dinosauria</taxon>
        <taxon>Saurischia</taxon>
        <taxon>Theropoda</taxon>
        <taxon>Coelurosauria</taxon>
        <taxon>Aves</taxon>
        <taxon>Neognathae</taxon>
        <taxon>Galloanserae</taxon>
        <taxon>Anseriformes</taxon>
        <taxon>Anatidae</taxon>
        <taxon>Anatinae</taxon>
        <taxon>Anas</taxon>
    </lineage>
</organism>
<dbReference type="PANTHER" id="PTHR14054:SF14">
    <property type="entry name" value="REPETIN"/>
    <property type="match status" value="1"/>
</dbReference>
<dbReference type="InterPro" id="IPR018247">
    <property type="entry name" value="EF_Hand_1_Ca_BS"/>
</dbReference>
<keyword evidence="1" id="KW-0479">Metal-binding</keyword>
<evidence type="ECO:0000259" key="4">
    <source>
        <dbReference type="PROSITE" id="PS50222"/>
    </source>
</evidence>
<keyword evidence="2" id="KW-0106">Calcium</keyword>
<feature type="domain" description="EF-hand" evidence="4">
    <location>
        <begin position="100"/>
        <end position="135"/>
    </location>
</feature>